<name>A0A842JBI0_9ACTN</name>
<comment type="caution">
    <text evidence="1">The sequence shown here is derived from an EMBL/GenBank/DDBJ whole genome shotgun (WGS) entry which is preliminary data.</text>
</comment>
<dbReference type="EMBL" id="JACMSE010000004">
    <property type="protein sequence ID" value="MBC2889223.1"/>
    <property type="molecule type" value="Genomic_DNA"/>
</dbReference>
<evidence type="ECO:0000313" key="1">
    <source>
        <dbReference type="EMBL" id="MBC2889223.1"/>
    </source>
</evidence>
<protein>
    <submittedName>
        <fullName evidence="1">Type II toxin-antitoxin system RelE/ParE family toxin</fullName>
    </submittedName>
</protein>
<dbReference type="RefSeq" id="WP_080143242.1">
    <property type="nucleotide sequence ID" value="NZ_JAASIO010000008.1"/>
</dbReference>
<evidence type="ECO:0000313" key="2">
    <source>
        <dbReference type="Proteomes" id="UP000587396"/>
    </source>
</evidence>
<keyword evidence="2" id="KW-1185">Reference proteome</keyword>
<organism evidence="1 2">
    <name type="scientific">Gordonibacter massiliensis</name>
    <name type="common">ex Traore et al. 2017</name>
    <dbReference type="NCBI Taxonomy" id="1841863"/>
    <lineage>
        <taxon>Bacteria</taxon>
        <taxon>Bacillati</taxon>
        <taxon>Actinomycetota</taxon>
        <taxon>Coriobacteriia</taxon>
        <taxon>Eggerthellales</taxon>
        <taxon>Eggerthellaceae</taxon>
        <taxon>Gordonibacter</taxon>
    </lineage>
</organism>
<dbReference type="Proteomes" id="UP000587396">
    <property type="component" value="Unassembled WGS sequence"/>
</dbReference>
<reference evidence="1 2" key="1">
    <citation type="submission" date="2020-08" db="EMBL/GenBank/DDBJ databases">
        <authorList>
            <person name="Liu C."/>
            <person name="Sun Q."/>
        </authorList>
    </citation>
    <scope>NUCLEOTIDE SEQUENCE [LARGE SCALE GENOMIC DNA]</scope>
    <source>
        <strain evidence="1 2">N22</strain>
    </source>
</reference>
<proteinExistence type="predicted"/>
<dbReference type="AlphaFoldDB" id="A0A842JBI0"/>
<gene>
    <name evidence="1" type="ORF">H7313_07665</name>
</gene>
<sequence length="90" mass="9880">MKKAKVVFTHGFERDVAAKVGRASKRKEIVDVAMLVADMPALGSTNVPASVIDKYGDGVRKAVVSPFLIVYELQDGEARMMGLLHEREAY</sequence>
<accession>A0A842JBI0</accession>